<dbReference type="Proteomes" id="UP001228113">
    <property type="component" value="Chromosome"/>
</dbReference>
<dbReference type="PANTHER" id="PTHR30486:SF6">
    <property type="entry name" value="TYPE IV PILUS RETRACTATION ATPASE PILT"/>
    <property type="match status" value="1"/>
</dbReference>
<dbReference type="EMBL" id="AP027081">
    <property type="protein sequence ID" value="BDU76847.1"/>
    <property type="molecule type" value="Genomic_DNA"/>
</dbReference>
<dbReference type="InterPro" id="IPR027417">
    <property type="entry name" value="P-loop_NTPase"/>
</dbReference>
<dbReference type="SUPFAM" id="SSF52540">
    <property type="entry name" value="P-loop containing nucleoside triphosphate hydrolases"/>
    <property type="match status" value="1"/>
</dbReference>
<dbReference type="AlphaFoldDB" id="A0AA48GZE1"/>
<reference evidence="3" key="1">
    <citation type="journal article" date="2023" name="Int. J. Syst. Evol. Microbiol.">
        <title>Mesoterricola silvestris gen. nov., sp. nov., Mesoterricola sediminis sp. nov., Geothrix oryzae sp. nov., Geothrix edaphica sp. nov., Geothrix rubra sp. nov., and Geothrix limicola sp. nov., six novel members of Acidobacteriota isolated from soils.</title>
        <authorList>
            <person name="Itoh H."/>
            <person name="Sugisawa Y."/>
            <person name="Mise K."/>
            <person name="Xu Z."/>
            <person name="Kuniyasu M."/>
            <person name="Ushijima N."/>
            <person name="Kawano K."/>
            <person name="Kobayashi E."/>
            <person name="Shiratori Y."/>
            <person name="Masuda Y."/>
            <person name="Senoo K."/>
        </authorList>
    </citation>
    <scope>NUCLEOTIDE SEQUENCE</scope>
    <source>
        <strain evidence="3">W786</strain>
    </source>
</reference>
<protein>
    <recommendedName>
        <fullName evidence="2">Bacterial type II secretion system protein E domain-containing protein</fullName>
    </recommendedName>
</protein>
<name>A0AA48GZE1_9BACT</name>
<dbReference type="CDD" id="cd01130">
    <property type="entry name" value="VirB11-like_ATPase"/>
    <property type="match status" value="1"/>
</dbReference>
<feature type="domain" description="Bacterial type II secretion system protein E" evidence="2">
    <location>
        <begin position="19"/>
        <end position="284"/>
    </location>
</feature>
<comment type="similarity">
    <text evidence="1">Belongs to the GSP E family.</text>
</comment>
<dbReference type="RefSeq" id="WP_316411542.1">
    <property type="nucleotide sequence ID" value="NZ_AP027081.1"/>
</dbReference>
<dbReference type="InterPro" id="IPR001482">
    <property type="entry name" value="T2SS/T4SS_dom"/>
</dbReference>
<evidence type="ECO:0000313" key="4">
    <source>
        <dbReference type="Proteomes" id="UP001228113"/>
    </source>
</evidence>
<dbReference type="InterPro" id="IPR050921">
    <property type="entry name" value="T4SS_GSP_E_ATPase"/>
</dbReference>
<gene>
    <name evidence="3" type="ORF">METESE_18050</name>
</gene>
<proteinExistence type="inferred from homology"/>
<organism evidence="3 4">
    <name type="scientific">Mesoterricola sediminis</name>
    <dbReference type="NCBI Taxonomy" id="2927980"/>
    <lineage>
        <taxon>Bacteria</taxon>
        <taxon>Pseudomonadati</taxon>
        <taxon>Acidobacteriota</taxon>
        <taxon>Holophagae</taxon>
        <taxon>Holophagales</taxon>
        <taxon>Holophagaceae</taxon>
        <taxon>Mesoterricola</taxon>
    </lineage>
</organism>
<dbReference type="KEGG" id="msea:METESE_18050"/>
<dbReference type="Pfam" id="PF00437">
    <property type="entry name" value="T2SSE"/>
    <property type="match status" value="1"/>
</dbReference>
<dbReference type="Gene3D" id="3.40.50.300">
    <property type="entry name" value="P-loop containing nucleotide triphosphate hydrolases"/>
    <property type="match status" value="1"/>
</dbReference>
<accession>A0AA48GZE1</accession>
<dbReference type="Gene3D" id="3.30.450.90">
    <property type="match status" value="1"/>
</dbReference>
<evidence type="ECO:0000259" key="2">
    <source>
        <dbReference type="Pfam" id="PF00437"/>
    </source>
</evidence>
<dbReference type="GO" id="GO:0016887">
    <property type="term" value="F:ATP hydrolysis activity"/>
    <property type="evidence" value="ECO:0007669"/>
    <property type="project" value="InterPro"/>
</dbReference>
<dbReference type="PANTHER" id="PTHR30486">
    <property type="entry name" value="TWITCHING MOTILITY PROTEIN PILT"/>
    <property type="match status" value="1"/>
</dbReference>
<sequence length="381" mass="42162">MALRNPERWDAALLSALHPVRALLEDEGITEIEVNGFDDVWAKGEGIRGHGKIPGVFWADLQDFTTACTRISDVIQRRINQDRPVLNGRLPGGERVNIVIPPACEKASMTIRKFPRDTMSMEKLLEYGSVNEAIVTMAHSLVQARKSIIVGGGTGAGKTSTLNALSRLIPLHERVVTVEDARELQIQNPNWVALETVEPYREGVGAVGIGDLVRNCLRMAPDRIVVGEVRGDEAFFLIRALSSGHGGGFGTLHCNDAHSALRQMQLMAQMAPVSGLNSMVVAEMVGEAIDVVFHQAYDEKDGKRRVSEVLEIEKPGALIHANGKVEYRFRRLVAWEAQRQDWVFPQRPSMTLTTVLRRHDLDWPRPSLDARDMRGTAGGLE</sequence>
<keyword evidence="4" id="KW-1185">Reference proteome</keyword>
<evidence type="ECO:0000313" key="3">
    <source>
        <dbReference type="EMBL" id="BDU76847.1"/>
    </source>
</evidence>
<evidence type="ECO:0000256" key="1">
    <source>
        <dbReference type="ARBA" id="ARBA00006611"/>
    </source>
</evidence>